<feature type="region of interest" description="Disordered" evidence="1">
    <location>
        <begin position="47"/>
        <end position="67"/>
    </location>
</feature>
<accession>A0A803QBZ7</accession>
<reference evidence="2" key="2">
    <citation type="submission" date="2021-03" db="UniProtKB">
        <authorList>
            <consortium name="EnsemblPlants"/>
        </authorList>
    </citation>
    <scope>IDENTIFICATION</scope>
</reference>
<dbReference type="AlphaFoldDB" id="A0A803QBZ7"/>
<organism evidence="2 3">
    <name type="scientific">Cannabis sativa</name>
    <name type="common">Hemp</name>
    <name type="synonym">Marijuana</name>
    <dbReference type="NCBI Taxonomy" id="3483"/>
    <lineage>
        <taxon>Eukaryota</taxon>
        <taxon>Viridiplantae</taxon>
        <taxon>Streptophyta</taxon>
        <taxon>Embryophyta</taxon>
        <taxon>Tracheophyta</taxon>
        <taxon>Spermatophyta</taxon>
        <taxon>Magnoliopsida</taxon>
        <taxon>eudicotyledons</taxon>
        <taxon>Gunneridae</taxon>
        <taxon>Pentapetalae</taxon>
        <taxon>rosids</taxon>
        <taxon>fabids</taxon>
        <taxon>Rosales</taxon>
        <taxon>Cannabaceae</taxon>
        <taxon>Cannabis</taxon>
    </lineage>
</organism>
<dbReference type="Proteomes" id="UP000596661">
    <property type="component" value="Chromosome 8"/>
</dbReference>
<evidence type="ECO:0000256" key="1">
    <source>
        <dbReference type="SAM" id="MobiDB-lite"/>
    </source>
</evidence>
<dbReference type="Gramene" id="evm.model.08.666">
    <property type="protein sequence ID" value="cds.evm.model.08.666"/>
    <property type="gene ID" value="evm.TU.08.666"/>
</dbReference>
<dbReference type="EnsemblPlants" id="evm.model.08.666">
    <property type="protein sequence ID" value="cds.evm.model.08.666"/>
    <property type="gene ID" value="evm.TU.08.666"/>
</dbReference>
<keyword evidence="3" id="KW-1185">Reference proteome</keyword>
<proteinExistence type="predicted"/>
<reference evidence="2" key="1">
    <citation type="submission" date="2018-11" db="EMBL/GenBank/DDBJ databases">
        <authorList>
            <person name="Grassa J C."/>
        </authorList>
    </citation>
    <scope>NUCLEOTIDE SEQUENCE [LARGE SCALE GENOMIC DNA]</scope>
</reference>
<sequence length="187" mass="21079">MMAQTKKTVRKSSLNNLHIARLATLPRAEQTFPNEEDTDGDIKVQEVEDQGEVHPATPSNAEGDEEEGDYVVKEYTEAHPLRRKSPPEDRWISPPSVATTKKMTNLFDRGLLGIVECFLPSPGKLATDPGEGYCAWSGAHTKQGAMLPLLPYFKKIANYYHISLNQFTPKDLKYFFALFVLYSSRGW</sequence>
<protein>
    <submittedName>
        <fullName evidence="2">Uncharacterized protein</fullName>
    </submittedName>
</protein>
<evidence type="ECO:0000313" key="3">
    <source>
        <dbReference type="Proteomes" id="UP000596661"/>
    </source>
</evidence>
<evidence type="ECO:0000313" key="2">
    <source>
        <dbReference type="EnsemblPlants" id="cds.evm.model.08.666"/>
    </source>
</evidence>
<dbReference type="EMBL" id="UZAU01000690">
    <property type="status" value="NOT_ANNOTATED_CDS"/>
    <property type="molecule type" value="Genomic_DNA"/>
</dbReference>
<name>A0A803QBZ7_CANSA</name>